<keyword evidence="9 10" id="KW-0472">Membrane</keyword>
<keyword evidence="3" id="KW-0813">Transport</keyword>
<protein>
    <recommendedName>
        <fullName evidence="11">t-SNARE coiled-coil homology domain-containing protein</fullName>
    </recommendedName>
</protein>
<sequence>MASSSSSSSSSSEPTIRSRTLLYISYRDSRASSSRFRRRPRFAANYDDETPTLEDEEDRLIDSDAAHLSIDADLPPKWVDVAEEVEEILAGIQTKISSLDKLHAKHVLPGFSDRTAEEREIEAATSDVTKDFRRCHQLIQRITVSPQHSFPPSGSGSHNEELTAKNVQRGLAAKIQELSAAFRKKQRVYMEKLQGRAVKTQDLLVASGTLSLKGSDGLSALDEDIEAARVSRSQALAHEVMMPDQDLRSRDRELTEIAKSIAQLAELFKDLSAMVIDQGTLLDSVEYNIEQTAVQMSDAVKELDMATQYQKNTGRRKCIFLLLLTIFGLILVLIFKPRRHHIPSTSPSPVSPDTVPPAISATSAAIARHVFYRRPSG</sequence>
<evidence type="ECO:0000256" key="10">
    <source>
        <dbReference type="SAM" id="Phobius"/>
    </source>
</evidence>
<reference evidence="12 13" key="1">
    <citation type="submission" date="2022-09" db="EMBL/GenBank/DDBJ databases">
        <authorList>
            <person name="Palmer J.M."/>
        </authorList>
    </citation>
    <scope>NUCLEOTIDE SEQUENCE [LARGE SCALE GENOMIC DNA]</scope>
    <source>
        <strain evidence="12 13">DSM 7382</strain>
    </source>
</reference>
<name>A0AAW0GAZ2_9APHY</name>
<comment type="caution">
    <text evidence="12">The sequence shown here is derived from an EMBL/GenBank/DDBJ whole genome shotgun (WGS) entry which is preliminary data.</text>
</comment>
<dbReference type="Proteomes" id="UP001385951">
    <property type="component" value="Unassembled WGS sequence"/>
</dbReference>
<dbReference type="PANTHER" id="PTHR19957">
    <property type="entry name" value="SYNTAXIN"/>
    <property type="match status" value="1"/>
</dbReference>
<evidence type="ECO:0000256" key="3">
    <source>
        <dbReference type="ARBA" id="ARBA00022448"/>
    </source>
</evidence>
<dbReference type="PROSITE" id="PS50192">
    <property type="entry name" value="T_SNARE"/>
    <property type="match status" value="1"/>
</dbReference>
<evidence type="ECO:0000256" key="1">
    <source>
        <dbReference type="ARBA" id="ARBA00004409"/>
    </source>
</evidence>
<dbReference type="GO" id="GO:0006906">
    <property type="term" value="P:vesicle fusion"/>
    <property type="evidence" value="ECO:0007669"/>
    <property type="project" value="TreeGrafter"/>
</dbReference>
<accession>A0AAW0GAZ2</accession>
<dbReference type="SMART" id="SM00397">
    <property type="entry name" value="t_SNARE"/>
    <property type="match status" value="1"/>
</dbReference>
<dbReference type="Gene3D" id="1.20.58.70">
    <property type="match status" value="1"/>
</dbReference>
<organism evidence="12 13">
    <name type="scientific">Cerrena zonata</name>
    <dbReference type="NCBI Taxonomy" id="2478898"/>
    <lineage>
        <taxon>Eukaryota</taxon>
        <taxon>Fungi</taxon>
        <taxon>Dikarya</taxon>
        <taxon>Basidiomycota</taxon>
        <taxon>Agaricomycotina</taxon>
        <taxon>Agaricomycetes</taxon>
        <taxon>Polyporales</taxon>
        <taxon>Cerrenaceae</taxon>
        <taxon>Cerrena</taxon>
    </lineage>
</organism>
<dbReference type="GO" id="GO:0006886">
    <property type="term" value="P:intracellular protein transport"/>
    <property type="evidence" value="ECO:0007669"/>
    <property type="project" value="TreeGrafter"/>
</dbReference>
<keyword evidence="4 10" id="KW-0812">Transmembrane</keyword>
<keyword evidence="7" id="KW-0333">Golgi apparatus</keyword>
<dbReference type="SUPFAM" id="SSF47661">
    <property type="entry name" value="t-snare proteins"/>
    <property type="match status" value="1"/>
</dbReference>
<dbReference type="InterPro" id="IPR045242">
    <property type="entry name" value="Syntaxin"/>
</dbReference>
<dbReference type="GO" id="GO:0048278">
    <property type="term" value="P:vesicle docking"/>
    <property type="evidence" value="ECO:0007669"/>
    <property type="project" value="TreeGrafter"/>
</dbReference>
<keyword evidence="13" id="KW-1185">Reference proteome</keyword>
<evidence type="ECO:0000259" key="11">
    <source>
        <dbReference type="PROSITE" id="PS50192"/>
    </source>
</evidence>
<dbReference type="GO" id="GO:0000139">
    <property type="term" value="C:Golgi membrane"/>
    <property type="evidence" value="ECO:0007669"/>
    <property type="project" value="UniProtKB-SubCell"/>
</dbReference>
<dbReference type="EMBL" id="JASBNA010000014">
    <property type="protein sequence ID" value="KAK7687087.1"/>
    <property type="molecule type" value="Genomic_DNA"/>
</dbReference>
<evidence type="ECO:0000256" key="8">
    <source>
        <dbReference type="ARBA" id="ARBA00023054"/>
    </source>
</evidence>
<keyword evidence="8" id="KW-0175">Coiled coil</keyword>
<evidence type="ECO:0000256" key="9">
    <source>
        <dbReference type="ARBA" id="ARBA00023136"/>
    </source>
</evidence>
<dbReference type="PANTHER" id="PTHR19957:SF83">
    <property type="entry name" value="SYNTAXIN-16"/>
    <property type="match status" value="1"/>
</dbReference>
<evidence type="ECO:0000256" key="5">
    <source>
        <dbReference type="ARBA" id="ARBA00022927"/>
    </source>
</evidence>
<keyword evidence="6 10" id="KW-1133">Transmembrane helix</keyword>
<proteinExistence type="inferred from homology"/>
<gene>
    <name evidence="12" type="ORF">QCA50_009588</name>
</gene>
<dbReference type="GO" id="GO:0000149">
    <property type="term" value="F:SNARE binding"/>
    <property type="evidence" value="ECO:0007669"/>
    <property type="project" value="TreeGrafter"/>
</dbReference>
<evidence type="ECO:0000256" key="6">
    <source>
        <dbReference type="ARBA" id="ARBA00022989"/>
    </source>
</evidence>
<dbReference type="InterPro" id="IPR000727">
    <property type="entry name" value="T_SNARE_dom"/>
</dbReference>
<evidence type="ECO:0000313" key="13">
    <source>
        <dbReference type="Proteomes" id="UP001385951"/>
    </source>
</evidence>
<dbReference type="GO" id="GO:0031201">
    <property type="term" value="C:SNARE complex"/>
    <property type="evidence" value="ECO:0007669"/>
    <property type="project" value="TreeGrafter"/>
</dbReference>
<feature type="transmembrane region" description="Helical" evidence="10">
    <location>
        <begin position="319"/>
        <end position="335"/>
    </location>
</feature>
<evidence type="ECO:0000313" key="12">
    <source>
        <dbReference type="EMBL" id="KAK7687087.1"/>
    </source>
</evidence>
<comment type="similarity">
    <text evidence="2">Belongs to the syntaxin family.</text>
</comment>
<evidence type="ECO:0000256" key="4">
    <source>
        <dbReference type="ARBA" id="ARBA00022692"/>
    </source>
</evidence>
<comment type="subcellular location">
    <subcellularLocation>
        <location evidence="1">Golgi apparatus membrane</location>
        <topology evidence="1">Single-pass type IV membrane protein</topology>
    </subcellularLocation>
</comment>
<dbReference type="AlphaFoldDB" id="A0AAW0GAZ2"/>
<feature type="domain" description="T-SNARE coiled-coil homology" evidence="11">
    <location>
        <begin position="244"/>
        <end position="306"/>
    </location>
</feature>
<evidence type="ECO:0000256" key="2">
    <source>
        <dbReference type="ARBA" id="ARBA00009063"/>
    </source>
</evidence>
<dbReference type="GO" id="GO:0005484">
    <property type="term" value="F:SNAP receptor activity"/>
    <property type="evidence" value="ECO:0007669"/>
    <property type="project" value="TreeGrafter"/>
</dbReference>
<keyword evidence="5" id="KW-0653">Protein transport</keyword>
<dbReference type="InterPro" id="IPR010989">
    <property type="entry name" value="SNARE"/>
</dbReference>
<dbReference type="Pfam" id="PF05739">
    <property type="entry name" value="SNARE"/>
    <property type="match status" value="1"/>
</dbReference>
<evidence type="ECO:0000256" key="7">
    <source>
        <dbReference type="ARBA" id="ARBA00023034"/>
    </source>
</evidence>
<dbReference type="CDD" id="cd15845">
    <property type="entry name" value="SNARE_syntaxin16"/>
    <property type="match status" value="1"/>
</dbReference>